<comment type="caution">
    <text evidence="2">The sequence shown here is derived from an EMBL/GenBank/DDBJ whole genome shotgun (WGS) entry which is preliminary data.</text>
</comment>
<evidence type="ECO:0000313" key="2">
    <source>
        <dbReference type="EMBL" id="KAG9230297.1"/>
    </source>
</evidence>
<keyword evidence="3" id="KW-1185">Reference proteome</keyword>
<dbReference type="Proteomes" id="UP000824998">
    <property type="component" value="Unassembled WGS sequence"/>
</dbReference>
<gene>
    <name evidence="2" type="ORF">BJ875DRAFT_520498</name>
</gene>
<evidence type="ECO:0000313" key="3">
    <source>
        <dbReference type="Proteomes" id="UP000824998"/>
    </source>
</evidence>
<protein>
    <submittedName>
        <fullName evidence="2">Uncharacterized protein</fullName>
    </submittedName>
</protein>
<accession>A0A9P7YBQ9</accession>
<feature type="compositionally biased region" description="Basic and acidic residues" evidence="1">
    <location>
        <begin position="115"/>
        <end position="133"/>
    </location>
</feature>
<dbReference type="AlphaFoldDB" id="A0A9P7YBQ9"/>
<proteinExistence type="predicted"/>
<feature type="compositionally biased region" description="Polar residues" evidence="1">
    <location>
        <begin position="99"/>
        <end position="109"/>
    </location>
</feature>
<evidence type="ECO:0000256" key="1">
    <source>
        <dbReference type="SAM" id="MobiDB-lite"/>
    </source>
</evidence>
<dbReference type="EMBL" id="MU251684">
    <property type="protein sequence ID" value="KAG9230297.1"/>
    <property type="molecule type" value="Genomic_DNA"/>
</dbReference>
<name>A0A9P7YBQ9_9HELO</name>
<reference evidence="2" key="1">
    <citation type="journal article" date="2021" name="IMA Fungus">
        <title>Genomic characterization of three marine fungi, including Emericellopsis atlantica sp. nov. with signatures of a generalist lifestyle and marine biomass degradation.</title>
        <authorList>
            <person name="Hagestad O.C."/>
            <person name="Hou L."/>
            <person name="Andersen J.H."/>
            <person name="Hansen E.H."/>
            <person name="Altermark B."/>
            <person name="Li C."/>
            <person name="Kuhnert E."/>
            <person name="Cox R.J."/>
            <person name="Crous P.W."/>
            <person name="Spatafora J.W."/>
            <person name="Lail K."/>
            <person name="Amirebrahimi M."/>
            <person name="Lipzen A."/>
            <person name="Pangilinan J."/>
            <person name="Andreopoulos W."/>
            <person name="Hayes R.D."/>
            <person name="Ng V."/>
            <person name="Grigoriev I.V."/>
            <person name="Jackson S.A."/>
            <person name="Sutton T.D.S."/>
            <person name="Dobson A.D.W."/>
            <person name="Rama T."/>
        </authorList>
    </citation>
    <scope>NUCLEOTIDE SEQUENCE</scope>
    <source>
        <strain evidence="2">TRa018bII</strain>
    </source>
</reference>
<organism evidence="2 3">
    <name type="scientific">Amylocarpus encephaloides</name>
    <dbReference type="NCBI Taxonomy" id="45428"/>
    <lineage>
        <taxon>Eukaryota</taxon>
        <taxon>Fungi</taxon>
        <taxon>Dikarya</taxon>
        <taxon>Ascomycota</taxon>
        <taxon>Pezizomycotina</taxon>
        <taxon>Leotiomycetes</taxon>
        <taxon>Helotiales</taxon>
        <taxon>Helotiales incertae sedis</taxon>
        <taxon>Amylocarpus</taxon>
    </lineage>
</organism>
<feature type="region of interest" description="Disordered" evidence="1">
    <location>
        <begin position="99"/>
        <end position="133"/>
    </location>
</feature>
<sequence>MSRPNSQVYVPPLTTHAPHRQWEGGDTVGPLDITFIEKPQNCHMKPALRYSGVMVDPLQLGFVMRLGGYPDFMLCSYLYGWYLIFKRITSTSRCTSTLQSRHMTGQQGPVASRFLEGREEDRKTGDQEGRKKESWLRLALTEDPKRNVECKRGSPAPFGNGSLRSLEKLRLRVMIVHWTSLFLTVSCLDSWGSQKDSIVLIASCAN</sequence>